<dbReference type="RefSeq" id="WP_093167227.1">
    <property type="nucleotide sequence ID" value="NZ_FNCN01000001.1"/>
</dbReference>
<dbReference type="InterPro" id="IPR009721">
    <property type="entry name" value="O-acyltransferase_WSD1_C"/>
</dbReference>
<dbReference type="STRING" id="504805.SAMN05421505_101197"/>
<feature type="compositionally biased region" description="Polar residues" evidence="12">
    <location>
        <begin position="498"/>
        <end position="512"/>
    </location>
</feature>
<dbReference type="GO" id="GO:0001666">
    <property type="term" value="P:response to hypoxia"/>
    <property type="evidence" value="ECO:0007669"/>
    <property type="project" value="TreeGrafter"/>
</dbReference>
<comment type="pathway">
    <text evidence="2">Lipid metabolism.</text>
</comment>
<evidence type="ECO:0000256" key="7">
    <source>
        <dbReference type="ARBA" id="ARBA00022798"/>
    </source>
</evidence>
<dbReference type="GO" id="GO:0071731">
    <property type="term" value="P:response to nitric oxide"/>
    <property type="evidence" value="ECO:0007669"/>
    <property type="project" value="TreeGrafter"/>
</dbReference>
<evidence type="ECO:0000256" key="8">
    <source>
        <dbReference type="ARBA" id="ARBA00023098"/>
    </source>
</evidence>
<comment type="similarity">
    <text evidence="3 11">Belongs to the long-chain O-acyltransferase family.</text>
</comment>
<protein>
    <recommendedName>
        <fullName evidence="4 11">Diacylglycerol O-acyltransferase</fullName>
        <ecNumber evidence="4 11">2.3.1.20</ecNumber>
    </recommendedName>
</protein>
<gene>
    <name evidence="15" type="ORF">SAMN05421505_101197</name>
</gene>
<evidence type="ECO:0000313" key="16">
    <source>
        <dbReference type="Proteomes" id="UP000198923"/>
    </source>
</evidence>
<dbReference type="EC" id="2.3.1.20" evidence="4 11"/>
<organism evidence="15 16">
    <name type="scientific">Sinosporangium album</name>
    <dbReference type="NCBI Taxonomy" id="504805"/>
    <lineage>
        <taxon>Bacteria</taxon>
        <taxon>Bacillati</taxon>
        <taxon>Actinomycetota</taxon>
        <taxon>Actinomycetes</taxon>
        <taxon>Streptosporangiales</taxon>
        <taxon>Streptosporangiaceae</taxon>
        <taxon>Sinosporangium</taxon>
    </lineage>
</organism>
<dbReference type="InterPro" id="IPR014292">
    <property type="entry name" value="Acyl_transf_WS/DGAT"/>
</dbReference>
<sequence>MRQLTALDAQFLHAESPTTAVHVAGLAILDPSTCRTGTGPGPGTGTVTRDGLIALLRQRVHLSPALCMRLADVPLSLDHPYWVHDTELDVAAHVYESTLPAPGGQRELADLVAQIHERRLDRSRPLWEIHLIHGLAGGRVAVYTKVHHSVIDGVTGAETLAALLDLSPKPRTVDPPGPPEAPEAEPDRVAMLAEAVVRTATHPVRALRSLTRAAADLDAIPLASSLPGARFIARATRLLSGHDREVPELPDLSAPRTPLDGVISGERRFSYGSLPLAEVKRVAKAFGLSVNDVVMTLCSSALRAWLRDRDALPDQPLIAAVPVAVRKAACDDAVGNSLSAMITPLATDVACPRERLAAVGENMRTAKRRFATAPATWLSELTALLPAPILNLATPAMFRLAASAAPAVNLIVSNVPGPQFPLYLCGARVLAYHPISALSDVTGGVNITCFSYNGSLDFGVLACPTRMDDVWELLAHLRDAMEELSALVPVAVPVSEPTAAQPTAQPTVQPAVQPTARPSAPEPSVPQPVAQRHTPVRPVPDVVGTPVPVGATPLPLDVPDLSELSDLREPVPA</sequence>
<evidence type="ECO:0000256" key="4">
    <source>
        <dbReference type="ARBA" id="ARBA00013244"/>
    </source>
</evidence>
<reference evidence="15 16" key="1">
    <citation type="submission" date="2016-10" db="EMBL/GenBank/DDBJ databases">
        <authorList>
            <person name="de Groot N.N."/>
        </authorList>
    </citation>
    <scope>NUCLEOTIDE SEQUENCE [LARGE SCALE GENOMIC DNA]</scope>
    <source>
        <strain evidence="15 16">CPCC 201354</strain>
    </source>
</reference>
<dbReference type="GO" id="GO:0006071">
    <property type="term" value="P:glycerol metabolic process"/>
    <property type="evidence" value="ECO:0007669"/>
    <property type="project" value="UniProtKB-KW"/>
</dbReference>
<dbReference type="InterPro" id="IPR045034">
    <property type="entry name" value="O-acyltransferase_WSD1-like"/>
</dbReference>
<dbReference type="Gene3D" id="3.30.559.10">
    <property type="entry name" value="Chloramphenicol acetyltransferase-like domain"/>
    <property type="match status" value="1"/>
</dbReference>
<evidence type="ECO:0000256" key="5">
    <source>
        <dbReference type="ARBA" id="ARBA00022516"/>
    </source>
</evidence>
<evidence type="ECO:0000256" key="10">
    <source>
        <dbReference type="ARBA" id="ARBA00048109"/>
    </source>
</evidence>
<dbReference type="Pfam" id="PF03007">
    <property type="entry name" value="WS_DGAT_cat"/>
    <property type="match status" value="1"/>
</dbReference>
<evidence type="ECO:0000256" key="9">
    <source>
        <dbReference type="ARBA" id="ARBA00023315"/>
    </source>
</evidence>
<feature type="region of interest" description="Disordered" evidence="12">
    <location>
        <begin position="498"/>
        <end position="573"/>
    </location>
</feature>
<comment type="catalytic activity">
    <reaction evidence="10 11">
        <text>an acyl-CoA + a 1,2-diacyl-sn-glycerol = a triacyl-sn-glycerol + CoA</text>
        <dbReference type="Rhea" id="RHEA:10868"/>
        <dbReference type="ChEBI" id="CHEBI:17815"/>
        <dbReference type="ChEBI" id="CHEBI:57287"/>
        <dbReference type="ChEBI" id="CHEBI:58342"/>
        <dbReference type="ChEBI" id="CHEBI:64615"/>
        <dbReference type="EC" id="2.3.1.20"/>
    </reaction>
</comment>
<keyword evidence="16" id="KW-1185">Reference proteome</keyword>
<dbReference type="GO" id="GO:0019432">
    <property type="term" value="P:triglyceride biosynthetic process"/>
    <property type="evidence" value="ECO:0007669"/>
    <property type="project" value="UniProtKB-UniPathway"/>
</dbReference>
<dbReference type="InterPro" id="IPR004255">
    <property type="entry name" value="O-acyltransferase_WSD1_N"/>
</dbReference>
<evidence type="ECO:0000259" key="13">
    <source>
        <dbReference type="Pfam" id="PF03007"/>
    </source>
</evidence>
<keyword evidence="6 11" id="KW-0808">Transferase</keyword>
<evidence type="ECO:0000256" key="6">
    <source>
        <dbReference type="ARBA" id="ARBA00022679"/>
    </source>
</evidence>
<evidence type="ECO:0000313" key="15">
    <source>
        <dbReference type="EMBL" id="SDG04287.1"/>
    </source>
</evidence>
<evidence type="ECO:0000256" key="1">
    <source>
        <dbReference type="ARBA" id="ARBA00004771"/>
    </source>
</evidence>
<dbReference type="EMBL" id="FNCN01000001">
    <property type="protein sequence ID" value="SDG04287.1"/>
    <property type="molecule type" value="Genomic_DNA"/>
</dbReference>
<evidence type="ECO:0000259" key="14">
    <source>
        <dbReference type="Pfam" id="PF06974"/>
    </source>
</evidence>
<dbReference type="OrthoDB" id="9810950at2"/>
<dbReference type="Pfam" id="PF06974">
    <property type="entry name" value="WS_DGAT_C"/>
    <property type="match status" value="1"/>
</dbReference>
<dbReference type="PANTHER" id="PTHR31650">
    <property type="entry name" value="O-ACYLTRANSFERASE (WSD1-LIKE) FAMILY PROTEIN"/>
    <property type="match status" value="1"/>
</dbReference>
<comment type="pathway">
    <text evidence="1 11">Glycerolipid metabolism; triacylglycerol biosynthesis.</text>
</comment>
<dbReference type="Proteomes" id="UP000198923">
    <property type="component" value="Unassembled WGS sequence"/>
</dbReference>
<accession>A0A1G7R0M8</accession>
<keyword evidence="5 11" id="KW-0444">Lipid biosynthesis</keyword>
<dbReference type="NCBIfam" id="TIGR02946">
    <property type="entry name" value="acyl_WS_DGAT"/>
    <property type="match status" value="1"/>
</dbReference>
<feature type="domain" description="O-acyltransferase WSD1 C-terminal" evidence="14">
    <location>
        <begin position="335"/>
        <end position="484"/>
    </location>
</feature>
<dbReference type="UniPathway" id="UPA00282"/>
<evidence type="ECO:0000256" key="12">
    <source>
        <dbReference type="SAM" id="MobiDB-lite"/>
    </source>
</evidence>
<proteinExistence type="inferred from homology"/>
<evidence type="ECO:0000256" key="3">
    <source>
        <dbReference type="ARBA" id="ARBA00009587"/>
    </source>
</evidence>
<dbReference type="GO" id="GO:0051701">
    <property type="term" value="P:biological process involved in interaction with host"/>
    <property type="evidence" value="ECO:0007669"/>
    <property type="project" value="TreeGrafter"/>
</dbReference>
<dbReference type="InterPro" id="IPR023213">
    <property type="entry name" value="CAT-like_dom_sf"/>
</dbReference>
<keyword evidence="8 11" id="KW-0443">Lipid metabolism</keyword>
<keyword evidence="7 11" id="KW-0319">Glycerol metabolism</keyword>
<feature type="compositionally biased region" description="Low complexity" evidence="12">
    <location>
        <begin position="539"/>
        <end position="553"/>
    </location>
</feature>
<dbReference type="GO" id="GO:0005886">
    <property type="term" value="C:plasma membrane"/>
    <property type="evidence" value="ECO:0007669"/>
    <property type="project" value="TreeGrafter"/>
</dbReference>
<dbReference type="SUPFAM" id="SSF52777">
    <property type="entry name" value="CoA-dependent acyltransferases"/>
    <property type="match status" value="1"/>
</dbReference>
<evidence type="ECO:0000256" key="2">
    <source>
        <dbReference type="ARBA" id="ARBA00005189"/>
    </source>
</evidence>
<dbReference type="PANTHER" id="PTHR31650:SF1">
    <property type="entry name" value="WAX ESTER SYNTHASE_DIACYLGLYCEROL ACYLTRANSFERASE 4-RELATED"/>
    <property type="match status" value="1"/>
</dbReference>
<evidence type="ECO:0000256" key="11">
    <source>
        <dbReference type="RuleBase" id="RU361241"/>
    </source>
</evidence>
<dbReference type="GO" id="GO:0004144">
    <property type="term" value="F:diacylglycerol O-acyltransferase activity"/>
    <property type="evidence" value="ECO:0007669"/>
    <property type="project" value="UniProtKB-EC"/>
</dbReference>
<keyword evidence="9 11" id="KW-0012">Acyltransferase</keyword>
<name>A0A1G7R0M8_9ACTN</name>
<feature type="domain" description="O-acyltransferase WSD1-like N-terminal" evidence="13">
    <location>
        <begin position="4"/>
        <end position="294"/>
    </location>
</feature>
<dbReference type="AlphaFoldDB" id="A0A1G7R0M8"/>